<evidence type="ECO:0000259" key="2">
    <source>
        <dbReference type="Pfam" id="PF13478"/>
    </source>
</evidence>
<dbReference type="Pfam" id="PF02625">
    <property type="entry name" value="XdhC_CoxI"/>
    <property type="match status" value="1"/>
</dbReference>
<dbReference type="PANTHER" id="PTHR30388:SF6">
    <property type="entry name" value="XANTHINE DEHYDROGENASE SUBUNIT A-RELATED"/>
    <property type="match status" value="1"/>
</dbReference>
<dbReference type="InterPro" id="IPR003777">
    <property type="entry name" value="XdhC_CoxI"/>
</dbReference>
<sequence length="394" mass="43963">MKEFRNIINEYRKIDFEQKQAALATVVKVRGSSYRSPGARMLITNDGRWVGSISGGCLEGDALRKARQVMMSGEPRLVTYDTTENGNSLGVGLGCNGVIDVLIEPIDPAKSDHPITRLQQFVNCENLTVMATVFRSEGQRKVDVADQFWLDHKGMIHGSISDPGLKQQIHQDLLSVRGNLKPAIKYYDGECVEVFFEIIEPVIDLLIFGGGFDAKPVVEIAKMMGWDVTVIDECIAHVAPVNFPSADNVMFCKRENVSEKVKVKPYSAAVLMSHSYEYDLQVLKRILPTSLNYIGILGPKKRTEKMFAEMEGEGIRLSTDDKYRIHSPVGLDIGAETPEEIALSIITEIQAKFTNRSGGFLKYRNAPIHQRDGKDDQVFRQVYINQEDSRAGSG</sequence>
<protein>
    <submittedName>
        <fullName evidence="3">Xanthine and CO dehydrogenases maturation factor, XdhC/CoxF family</fullName>
    </submittedName>
</protein>
<feature type="domain" description="XdhC- CoxI" evidence="1">
    <location>
        <begin position="18"/>
        <end position="81"/>
    </location>
</feature>
<dbReference type="PATRIC" id="fig|1237149.3.peg.5617"/>
<dbReference type="InterPro" id="IPR052698">
    <property type="entry name" value="MoCofactor_Util/Proc"/>
</dbReference>
<dbReference type="eggNOG" id="COG1975">
    <property type="taxonomic scope" value="Bacteria"/>
</dbReference>
<dbReference type="Gene3D" id="3.40.50.720">
    <property type="entry name" value="NAD(P)-binding Rossmann-like Domain"/>
    <property type="match status" value="1"/>
</dbReference>
<keyword evidence="4" id="KW-1185">Reference proteome</keyword>
<evidence type="ECO:0000259" key="1">
    <source>
        <dbReference type="Pfam" id="PF02625"/>
    </source>
</evidence>
<dbReference type="AlphaFoldDB" id="L8JHJ1"/>
<comment type="caution">
    <text evidence="3">The sequence shown here is derived from an EMBL/GenBank/DDBJ whole genome shotgun (WGS) entry which is preliminary data.</text>
</comment>
<dbReference type="Pfam" id="PF13478">
    <property type="entry name" value="XdhC_C"/>
    <property type="match status" value="1"/>
</dbReference>
<feature type="domain" description="XdhC Rossmann" evidence="2">
    <location>
        <begin position="205"/>
        <end position="349"/>
    </location>
</feature>
<dbReference type="PANTHER" id="PTHR30388">
    <property type="entry name" value="ALDEHYDE OXIDOREDUCTASE MOLYBDENUM COFACTOR ASSEMBLY PROTEIN"/>
    <property type="match status" value="1"/>
</dbReference>
<dbReference type="RefSeq" id="WP_009583438.1">
    <property type="nucleotide sequence ID" value="NZ_AMZN01000122.1"/>
</dbReference>
<dbReference type="STRING" id="1237149.C900_00538"/>
<name>L8JHJ1_9BACT</name>
<organism evidence="3 4">
    <name type="scientific">Fulvivirga imtechensis AK7</name>
    <dbReference type="NCBI Taxonomy" id="1237149"/>
    <lineage>
        <taxon>Bacteria</taxon>
        <taxon>Pseudomonadati</taxon>
        <taxon>Bacteroidota</taxon>
        <taxon>Cytophagia</taxon>
        <taxon>Cytophagales</taxon>
        <taxon>Fulvivirgaceae</taxon>
        <taxon>Fulvivirga</taxon>
    </lineage>
</organism>
<dbReference type="InterPro" id="IPR027051">
    <property type="entry name" value="XdhC_Rossmann_dom"/>
</dbReference>
<evidence type="ECO:0000313" key="4">
    <source>
        <dbReference type="Proteomes" id="UP000011135"/>
    </source>
</evidence>
<dbReference type="EMBL" id="AMZN01000122">
    <property type="protein sequence ID" value="ELR68311.1"/>
    <property type="molecule type" value="Genomic_DNA"/>
</dbReference>
<dbReference type="Proteomes" id="UP000011135">
    <property type="component" value="Unassembled WGS sequence"/>
</dbReference>
<reference evidence="3 4" key="1">
    <citation type="submission" date="2012-12" db="EMBL/GenBank/DDBJ databases">
        <title>Genome assembly of Fulvivirga imtechensis AK7.</title>
        <authorList>
            <person name="Nupur N."/>
            <person name="Khatri I."/>
            <person name="Kumar R."/>
            <person name="Subramanian S."/>
            <person name="Pinnaka A."/>
        </authorList>
    </citation>
    <scope>NUCLEOTIDE SEQUENCE [LARGE SCALE GENOMIC DNA]</scope>
    <source>
        <strain evidence="3 4">AK7</strain>
    </source>
</reference>
<gene>
    <name evidence="3" type="ORF">C900_00538</name>
</gene>
<accession>L8JHJ1</accession>
<proteinExistence type="predicted"/>
<evidence type="ECO:0000313" key="3">
    <source>
        <dbReference type="EMBL" id="ELR68311.1"/>
    </source>
</evidence>